<organism evidence="1 2">
    <name type="scientific">Ruminococcus bicirculans</name>
    <name type="common">ex Wegman et al. 2014</name>
    <dbReference type="NCBI Taxonomy" id="1160721"/>
    <lineage>
        <taxon>Bacteria</taxon>
        <taxon>Bacillati</taxon>
        <taxon>Bacillota</taxon>
        <taxon>Clostridia</taxon>
        <taxon>Eubacteriales</taxon>
        <taxon>Oscillospiraceae</taxon>
        <taxon>Ruminococcus</taxon>
    </lineage>
</organism>
<evidence type="ECO:0000313" key="2">
    <source>
        <dbReference type="Proteomes" id="UP001206236"/>
    </source>
</evidence>
<dbReference type="RefSeq" id="WP_256321739.1">
    <property type="nucleotide sequence ID" value="NZ_JANGCN010000006.1"/>
</dbReference>
<sequence length="111" mass="13069">MQPTNYEFLDKIADVFLSQRACGNNNELIDTVSFYDNKMSSIVYDYYPFEVEIRDNNLYFFIITNRSEKKMLFSSSLNTDFDKLCDSLIKCITTDVKKQIPKKFLKARGFL</sequence>
<dbReference type="EMBL" id="JANGCN010000006">
    <property type="protein sequence ID" value="MCQ5152555.1"/>
    <property type="molecule type" value="Genomic_DNA"/>
</dbReference>
<protein>
    <submittedName>
        <fullName evidence="1">Uncharacterized protein</fullName>
    </submittedName>
</protein>
<gene>
    <name evidence="1" type="ORF">NE632_04465</name>
</gene>
<name>A0AAW5KIY0_9FIRM</name>
<reference evidence="1" key="1">
    <citation type="submission" date="2022-06" db="EMBL/GenBank/DDBJ databases">
        <title>Isolation of gut microbiota from human fecal samples.</title>
        <authorList>
            <person name="Pamer E.G."/>
            <person name="Barat B."/>
            <person name="Waligurski E."/>
            <person name="Medina S."/>
            <person name="Paddock L."/>
            <person name="Mostad J."/>
        </authorList>
    </citation>
    <scope>NUCLEOTIDE SEQUENCE</scope>
    <source>
        <strain evidence="1">DFI.5.57</strain>
    </source>
</reference>
<accession>A0AAW5KIY0</accession>
<dbReference type="Proteomes" id="UP001206236">
    <property type="component" value="Unassembled WGS sequence"/>
</dbReference>
<dbReference type="AlphaFoldDB" id="A0AAW5KIY0"/>
<proteinExistence type="predicted"/>
<comment type="caution">
    <text evidence="1">The sequence shown here is derived from an EMBL/GenBank/DDBJ whole genome shotgun (WGS) entry which is preliminary data.</text>
</comment>
<evidence type="ECO:0000313" key="1">
    <source>
        <dbReference type="EMBL" id="MCQ5152555.1"/>
    </source>
</evidence>